<dbReference type="eggNOG" id="arCOG05662">
    <property type="taxonomic scope" value="Archaea"/>
</dbReference>
<reference evidence="1" key="1">
    <citation type="submission" date="2007-02" db="EMBL/GenBank/DDBJ databases">
        <title>Complete sequence of Pyrobaculum calidifontis JCM 11548.</title>
        <authorList>
            <consortium name="US DOE Joint Genome Institute"/>
            <person name="Copeland A."/>
            <person name="Lucas S."/>
            <person name="Lapidus A."/>
            <person name="Barry K."/>
            <person name="Glavina del Rio T."/>
            <person name="Dalin E."/>
            <person name="Tice H."/>
            <person name="Pitluck S."/>
            <person name="Chain P."/>
            <person name="Malfatti S."/>
            <person name="Shin M."/>
            <person name="Vergez L."/>
            <person name="Schmutz J."/>
            <person name="Larimer F."/>
            <person name="Land M."/>
            <person name="Hauser L."/>
            <person name="Kyrpides N."/>
            <person name="Mikhailova N."/>
            <person name="Cozen A.E."/>
            <person name="Fitz-Gibbon S.T."/>
            <person name="House C.H."/>
            <person name="Saltikov C."/>
            <person name="Lowe T.M."/>
            <person name="Richardson P."/>
        </authorList>
    </citation>
    <scope>NUCLEOTIDE SEQUENCE [LARGE SCALE GENOMIC DNA]</scope>
    <source>
        <strain evidence="1">JCM 11548</strain>
    </source>
</reference>
<sequence length="78" mass="8770">MIIKVVQVRDVAIIKVEELQPCADVLTFKAGRELEICGMRYELSDDLGEFKRGLLILGGVPFFVECNEERLCIAARAK</sequence>
<evidence type="ECO:0000313" key="2">
    <source>
        <dbReference type="Proteomes" id="UP000001431"/>
    </source>
</evidence>
<dbReference type="GeneID" id="4908865"/>
<dbReference type="KEGG" id="pcl:Pcal_1838"/>
<dbReference type="RefSeq" id="WP_011850513.1">
    <property type="nucleotide sequence ID" value="NC_009073.1"/>
</dbReference>
<protein>
    <submittedName>
        <fullName evidence="1">Uncharacterized protein</fullName>
    </submittedName>
</protein>
<dbReference type="Proteomes" id="UP000001431">
    <property type="component" value="Chromosome"/>
</dbReference>
<name>A3MX88_PYRCJ</name>
<dbReference type="HOGENOM" id="CLU_2613772_0_0_2"/>
<dbReference type="STRING" id="410359.Pcal_1838"/>
<keyword evidence="2" id="KW-1185">Reference proteome</keyword>
<accession>A3MX88</accession>
<dbReference type="OrthoDB" id="27956at2157"/>
<evidence type="ECO:0000313" key="1">
    <source>
        <dbReference type="EMBL" id="ABO09255.1"/>
    </source>
</evidence>
<proteinExistence type="predicted"/>
<dbReference type="AlphaFoldDB" id="A3MX88"/>
<dbReference type="EMBL" id="CP000561">
    <property type="protein sequence ID" value="ABO09255.1"/>
    <property type="molecule type" value="Genomic_DNA"/>
</dbReference>
<organism evidence="1 2">
    <name type="scientific">Pyrobaculum calidifontis (strain DSM 21063 / JCM 11548 / VA1)</name>
    <dbReference type="NCBI Taxonomy" id="410359"/>
    <lineage>
        <taxon>Archaea</taxon>
        <taxon>Thermoproteota</taxon>
        <taxon>Thermoprotei</taxon>
        <taxon>Thermoproteales</taxon>
        <taxon>Thermoproteaceae</taxon>
        <taxon>Pyrobaculum</taxon>
    </lineage>
</organism>
<gene>
    <name evidence="1" type="ordered locus">Pcal_1838</name>
</gene>